<comment type="similarity">
    <text evidence="1">Belongs to the AB hydrolase superfamily. AB hydrolase 4 family.</text>
</comment>
<proteinExistence type="inferred from homology"/>
<dbReference type="GO" id="GO:0034338">
    <property type="term" value="F:short-chain carboxylesterase activity"/>
    <property type="evidence" value="ECO:0007669"/>
    <property type="project" value="TreeGrafter"/>
</dbReference>
<dbReference type="STRING" id="112090.W4FZP5"/>
<accession>W4FZP5</accession>
<protein>
    <submittedName>
        <fullName evidence="2">Uncharacterized protein</fullName>
    </submittedName>
</protein>
<dbReference type="RefSeq" id="XP_009838317.1">
    <property type="nucleotide sequence ID" value="XM_009840015.1"/>
</dbReference>
<dbReference type="SUPFAM" id="SSF53474">
    <property type="entry name" value="alpha/beta-Hydrolases"/>
    <property type="match status" value="1"/>
</dbReference>
<dbReference type="InterPro" id="IPR029058">
    <property type="entry name" value="AB_hydrolase_fold"/>
</dbReference>
<dbReference type="PANTHER" id="PTHR10794">
    <property type="entry name" value="ABHYDROLASE DOMAIN-CONTAINING PROTEIN"/>
    <property type="match status" value="1"/>
</dbReference>
<sequence length="142" mass="15746">MDTYRDASSAAYIKHIAIPTLCVSARDDPICPHTVIPYDECRSNPNVVLCVTHSGGHVGCFTSDHLLDDKPGMWCADVIAQYCYGMMAKEQDNEIEASVLLVHPPEQRLERPVKLDDGHCTSRVLPPYLEWARGGDTSTWAS</sequence>
<reference evidence="2" key="1">
    <citation type="submission" date="2013-12" db="EMBL/GenBank/DDBJ databases">
        <title>The Genome Sequence of Aphanomyces astaci APO3.</title>
        <authorList>
            <consortium name="The Broad Institute Genomics Platform"/>
            <person name="Russ C."/>
            <person name="Tyler B."/>
            <person name="van West P."/>
            <person name="Dieguez-Uribeondo J."/>
            <person name="Young S.K."/>
            <person name="Zeng Q."/>
            <person name="Gargeya S."/>
            <person name="Fitzgerald M."/>
            <person name="Abouelleil A."/>
            <person name="Alvarado L."/>
            <person name="Chapman S.B."/>
            <person name="Gainer-Dewar J."/>
            <person name="Goldberg J."/>
            <person name="Griggs A."/>
            <person name="Gujja S."/>
            <person name="Hansen M."/>
            <person name="Howarth C."/>
            <person name="Imamovic A."/>
            <person name="Ireland A."/>
            <person name="Larimer J."/>
            <person name="McCowan C."/>
            <person name="Murphy C."/>
            <person name="Pearson M."/>
            <person name="Poon T.W."/>
            <person name="Priest M."/>
            <person name="Roberts A."/>
            <person name="Saif S."/>
            <person name="Shea T."/>
            <person name="Sykes S."/>
            <person name="Wortman J."/>
            <person name="Nusbaum C."/>
            <person name="Birren B."/>
        </authorList>
    </citation>
    <scope>NUCLEOTIDE SEQUENCE [LARGE SCALE GENOMIC DNA]</scope>
    <source>
        <strain evidence="2">APO3</strain>
    </source>
</reference>
<dbReference type="PANTHER" id="PTHR10794:SF63">
    <property type="entry name" value="ALPHA_BETA HYDROLASE 1, ISOFORM A"/>
    <property type="match status" value="1"/>
</dbReference>
<dbReference type="GeneID" id="20814710"/>
<gene>
    <name evidence="2" type="ORF">H257_12714</name>
</gene>
<dbReference type="EMBL" id="KI913155">
    <property type="protein sequence ID" value="ETV72249.1"/>
    <property type="molecule type" value="Genomic_DNA"/>
</dbReference>
<dbReference type="AlphaFoldDB" id="W4FZP5"/>
<dbReference type="OrthoDB" id="1740284at2759"/>
<evidence type="ECO:0000313" key="2">
    <source>
        <dbReference type="EMBL" id="ETV72249.1"/>
    </source>
</evidence>
<dbReference type="GO" id="GO:0047372">
    <property type="term" value="F:monoacylglycerol lipase activity"/>
    <property type="evidence" value="ECO:0007669"/>
    <property type="project" value="TreeGrafter"/>
</dbReference>
<organism evidence="2">
    <name type="scientific">Aphanomyces astaci</name>
    <name type="common">Crayfish plague agent</name>
    <dbReference type="NCBI Taxonomy" id="112090"/>
    <lineage>
        <taxon>Eukaryota</taxon>
        <taxon>Sar</taxon>
        <taxon>Stramenopiles</taxon>
        <taxon>Oomycota</taxon>
        <taxon>Saprolegniomycetes</taxon>
        <taxon>Saprolegniales</taxon>
        <taxon>Verrucalvaceae</taxon>
        <taxon>Aphanomyces</taxon>
    </lineage>
</organism>
<dbReference type="VEuPathDB" id="FungiDB:H257_12714"/>
<dbReference type="InterPro" id="IPR050960">
    <property type="entry name" value="AB_hydrolase_4_sf"/>
</dbReference>
<evidence type="ECO:0000256" key="1">
    <source>
        <dbReference type="ARBA" id="ARBA00010884"/>
    </source>
</evidence>
<name>W4FZP5_APHAT</name>